<comment type="caution">
    <text evidence="1">The sequence shown here is derived from an EMBL/GenBank/DDBJ whole genome shotgun (WGS) entry which is preliminary data.</text>
</comment>
<proteinExistence type="predicted"/>
<dbReference type="EMBL" id="JAMZIH010005374">
    <property type="protein sequence ID" value="KAJ1675298.1"/>
    <property type="molecule type" value="Genomic_DNA"/>
</dbReference>
<organism evidence="1 2">
    <name type="scientific">Spiromyces aspiralis</name>
    <dbReference type="NCBI Taxonomy" id="68401"/>
    <lineage>
        <taxon>Eukaryota</taxon>
        <taxon>Fungi</taxon>
        <taxon>Fungi incertae sedis</taxon>
        <taxon>Zoopagomycota</taxon>
        <taxon>Kickxellomycotina</taxon>
        <taxon>Kickxellomycetes</taxon>
        <taxon>Kickxellales</taxon>
        <taxon>Kickxellaceae</taxon>
        <taxon>Spiromyces</taxon>
    </lineage>
</organism>
<protein>
    <submittedName>
        <fullName evidence="1">Uncharacterized protein</fullName>
    </submittedName>
</protein>
<sequence>YYGPMMVGNPPQPFDMIFDTGSSDVWVRGYDLAVQCNSRLPYINATQSVGQGSVLTYGSGNIELKWTKEWMVLDTTCIPQQPMGVVKTGSLELLCRSDYDGLMGLAFPSIKSAAGEMPITYLHHSGLIGDNMFSFTLAPPQGELLIGGYPSDTRLDTLTWVPVVKSTHWILPFTSVSISGNDSPVVLDADAILDTGTTFIFGPRSKIEQINSLLGFEDVSVPCSVRRKLPVLSLNFNGKVIQLHPDQYLISWNTTLSSFERSYVFDIPGTICFSAFQPTEYESMWLLGLPVMANRTTIFDIGGERVGFSGVIL</sequence>
<evidence type="ECO:0000313" key="1">
    <source>
        <dbReference type="EMBL" id="KAJ1675298.1"/>
    </source>
</evidence>
<accession>A0ACC1HFF1</accession>
<gene>
    <name evidence="1" type="ORF">EV182_001538</name>
</gene>
<reference evidence="1" key="1">
    <citation type="submission" date="2022-06" db="EMBL/GenBank/DDBJ databases">
        <title>Phylogenomic reconstructions and comparative analyses of Kickxellomycotina fungi.</title>
        <authorList>
            <person name="Reynolds N.K."/>
            <person name="Stajich J.E."/>
            <person name="Barry K."/>
            <person name="Grigoriev I.V."/>
            <person name="Crous P."/>
            <person name="Smith M.E."/>
        </authorList>
    </citation>
    <scope>NUCLEOTIDE SEQUENCE</scope>
    <source>
        <strain evidence="1">RSA 2271</strain>
    </source>
</reference>
<name>A0ACC1HFF1_9FUNG</name>
<feature type="non-terminal residue" evidence="1">
    <location>
        <position position="1"/>
    </location>
</feature>
<dbReference type="Proteomes" id="UP001145114">
    <property type="component" value="Unassembled WGS sequence"/>
</dbReference>
<keyword evidence="2" id="KW-1185">Reference proteome</keyword>
<evidence type="ECO:0000313" key="2">
    <source>
        <dbReference type="Proteomes" id="UP001145114"/>
    </source>
</evidence>